<protein>
    <submittedName>
        <fullName evidence="2">Uncharacterized protein</fullName>
    </submittedName>
</protein>
<organism evidence="2 3">
    <name type="scientific">Dreissena polymorpha</name>
    <name type="common">Zebra mussel</name>
    <name type="synonym">Mytilus polymorpha</name>
    <dbReference type="NCBI Taxonomy" id="45954"/>
    <lineage>
        <taxon>Eukaryota</taxon>
        <taxon>Metazoa</taxon>
        <taxon>Spiralia</taxon>
        <taxon>Lophotrochozoa</taxon>
        <taxon>Mollusca</taxon>
        <taxon>Bivalvia</taxon>
        <taxon>Autobranchia</taxon>
        <taxon>Heteroconchia</taxon>
        <taxon>Euheterodonta</taxon>
        <taxon>Imparidentia</taxon>
        <taxon>Neoheterodontei</taxon>
        <taxon>Myida</taxon>
        <taxon>Dreissenoidea</taxon>
        <taxon>Dreissenidae</taxon>
        <taxon>Dreissena</taxon>
    </lineage>
</organism>
<sequence length="113" mass="12413">MANKQGAAKQLSFDIKNSIYHIFGKHGNCSLDFCKAKHCLSGGKPSEGQQCNEEKHSSGCDDFFSQQSKNWSEGTSMKEQDDARGSFYSKSGTSSEIIKKVICLTELHTRVAG</sequence>
<dbReference type="EMBL" id="JAIWYP010000006">
    <property type="protein sequence ID" value="KAH3815327.1"/>
    <property type="molecule type" value="Genomic_DNA"/>
</dbReference>
<accession>A0A9D4GJX5</accession>
<reference evidence="2" key="2">
    <citation type="submission" date="2020-11" db="EMBL/GenBank/DDBJ databases">
        <authorList>
            <person name="McCartney M.A."/>
            <person name="Auch B."/>
            <person name="Kono T."/>
            <person name="Mallez S."/>
            <person name="Becker A."/>
            <person name="Gohl D.M."/>
            <person name="Silverstein K.A.T."/>
            <person name="Koren S."/>
            <person name="Bechman K.B."/>
            <person name="Herman A."/>
            <person name="Abrahante J.E."/>
            <person name="Garbe J."/>
        </authorList>
    </citation>
    <scope>NUCLEOTIDE SEQUENCE</scope>
    <source>
        <strain evidence="2">Duluth1</strain>
        <tissue evidence="2">Whole animal</tissue>
    </source>
</reference>
<name>A0A9D4GJX5_DREPO</name>
<evidence type="ECO:0000313" key="3">
    <source>
        <dbReference type="Proteomes" id="UP000828390"/>
    </source>
</evidence>
<evidence type="ECO:0000313" key="2">
    <source>
        <dbReference type="EMBL" id="KAH3815327.1"/>
    </source>
</evidence>
<gene>
    <name evidence="2" type="ORF">DPMN_143849</name>
</gene>
<evidence type="ECO:0000256" key="1">
    <source>
        <dbReference type="SAM" id="MobiDB-lite"/>
    </source>
</evidence>
<keyword evidence="3" id="KW-1185">Reference proteome</keyword>
<feature type="region of interest" description="Disordered" evidence="1">
    <location>
        <begin position="71"/>
        <end position="92"/>
    </location>
</feature>
<dbReference type="Proteomes" id="UP000828390">
    <property type="component" value="Unassembled WGS sequence"/>
</dbReference>
<reference evidence="2" key="1">
    <citation type="journal article" date="2019" name="bioRxiv">
        <title>The Genome of the Zebra Mussel, Dreissena polymorpha: A Resource for Invasive Species Research.</title>
        <authorList>
            <person name="McCartney M.A."/>
            <person name="Auch B."/>
            <person name="Kono T."/>
            <person name="Mallez S."/>
            <person name="Zhang Y."/>
            <person name="Obille A."/>
            <person name="Becker A."/>
            <person name="Abrahante J.E."/>
            <person name="Garbe J."/>
            <person name="Badalamenti J.P."/>
            <person name="Herman A."/>
            <person name="Mangelson H."/>
            <person name="Liachko I."/>
            <person name="Sullivan S."/>
            <person name="Sone E.D."/>
            <person name="Koren S."/>
            <person name="Silverstein K.A.T."/>
            <person name="Beckman K.B."/>
            <person name="Gohl D.M."/>
        </authorList>
    </citation>
    <scope>NUCLEOTIDE SEQUENCE</scope>
    <source>
        <strain evidence="2">Duluth1</strain>
        <tissue evidence="2">Whole animal</tissue>
    </source>
</reference>
<dbReference type="AlphaFoldDB" id="A0A9D4GJX5"/>
<proteinExistence type="predicted"/>
<comment type="caution">
    <text evidence="2">The sequence shown here is derived from an EMBL/GenBank/DDBJ whole genome shotgun (WGS) entry which is preliminary data.</text>
</comment>